<organism evidence="2">
    <name type="scientific">Helicotheca tamesis</name>
    <dbReference type="NCBI Taxonomy" id="374047"/>
    <lineage>
        <taxon>Eukaryota</taxon>
        <taxon>Sar</taxon>
        <taxon>Stramenopiles</taxon>
        <taxon>Ochrophyta</taxon>
        <taxon>Bacillariophyta</taxon>
        <taxon>Mediophyceae</taxon>
        <taxon>Lithodesmiophycidae</taxon>
        <taxon>Lithodesmiales</taxon>
        <taxon>Lithodesmiaceae</taxon>
        <taxon>Helicotheca</taxon>
    </lineage>
</organism>
<protein>
    <recommendedName>
        <fullName evidence="3">EGF-like domain-containing protein</fullName>
    </recommendedName>
</protein>
<proteinExistence type="predicted"/>
<feature type="signal peptide" evidence="1">
    <location>
        <begin position="1"/>
        <end position="23"/>
    </location>
</feature>
<keyword evidence="1" id="KW-0732">Signal</keyword>
<accession>A0A7S2I2G0</accession>
<dbReference type="InterPro" id="IPR023296">
    <property type="entry name" value="Glyco_hydro_beta-prop_sf"/>
</dbReference>
<dbReference type="Gene3D" id="2.115.10.20">
    <property type="entry name" value="Glycosyl hydrolase domain, family 43"/>
    <property type="match status" value="1"/>
</dbReference>
<evidence type="ECO:0000313" key="2">
    <source>
        <dbReference type="EMBL" id="CAD9505979.1"/>
    </source>
</evidence>
<evidence type="ECO:0008006" key="3">
    <source>
        <dbReference type="Google" id="ProtNLM"/>
    </source>
</evidence>
<sequence>MRNIMRLGWLVLILVAALRDISACKNDEDCEFNGACSGGACVCDKGWTGTSCGTLLLDPNPVIAYGHGSPGANNHSSWGGGPPVYDPATGKYNLFVSEISAHCGMSTWMRMSQSVRATADTIEGPYEFEEVIIGTESHNAYYVYSEPDDMHLIYTLFAGDSPAYCNPPPPGCRNGITPGGNKLRYKGEWADNTCKTVGRRIAIFYSRSLTGPWERHLVDFSYGSEGRPFNAGTSNPAPYVFPNGTVIMLSRGKDAEIIDGKVVGLHNIWLYRAKSWNATYEWVPSNGENGALKVGGGKPLTEDPTLWRGRRGFHILFHSNPGLTHAWSKGGIIWDWNRMTMGPGGVNERPRVVLDDSGDLEWVFVAQLLPPEGGSLVGDASRTAAFRTLKQSEGELSTRVGLRGGLTSSAWKGRIVPTQSCAVLLYLYKCGYIFHLFGFRLILQIYSLLGREEEV</sequence>
<feature type="chain" id="PRO_5031086350" description="EGF-like domain-containing protein" evidence="1">
    <location>
        <begin position="24"/>
        <end position="455"/>
    </location>
</feature>
<dbReference type="AlphaFoldDB" id="A0A7S2I2G0"/>
<dbReference type="EMBL" id="HBGV01014494">
    <property type="protein sequence ID" value="CAD9505979.1"/>
    <property type="molecule type" value="Transcribed_RNA"/>
</dbReference>
<dbReference type="SUPFAM" id="SSF75005">
    <property type="entry name" value="Arabinanase/levansucrase/invertase"/>
    <property type="match status" value="1"/>
</dbReference>
<gene>
    <name evidence="2" type="ORF">HTAM1171_LOCUS8892</name>
</gene>
<name>A0A7S2I2G0_9STRA</name>
<evidence type="ECO:0000256" key="1">
    <source>
        <dbReference type="SAM" id="SignalP"/>
    </source>
</evidence>
<reference evidence="2" key="1">
    <citation type="submission" date="2021-01" db="EMBL/GenBank/DDBJ databases">
        <authorList>
            <person name="Corre E."/>
            <person name="Pelletier E."/>
            <person name="Niang G."/>
            <person name="Scheremetjew M."/>
            <person name="Finn R."/>
            <person name="Kale V."/>
            <person name="Holt S."/>
            <person name="Cochrane G."/>
            <person name="Meng A."/>
            <person name="Brown T."/>
            <person name="Cohen L."/>
        </authorList>
    </citation>
    <scope>NUCLEOTIDE SEQUENCE</scope>
    <source>
        <strain evidence="2">CCMP826</strain>
    </source>
</reference>